<keyword evidence="11" id="KW-0325">Glycoprotein</keyword>
<feature type="binding site" evidence="13">
    <location>
        <position position="331"/>
    </location>
    <ligand>
        <name>Ca(2+)</name>
        <dbReference type="ChEBI" id="CHEBI:29108"/>
        <label>1</label>
    </ligand>
</feature>
<dbReference type="InterPro" id="IPR001590">
    <property type="entry name" value="Peptidase_M12B"/>
</dbReference>
<evidence type="ECO:0000313" key="19">
    <source>
        <dbReference type="Proteomes" id="UP001367676"/>
    </source>
</evidence>
<keyword evidence="6" id="KW-0677">Repeat</keyword>
<feature type="binding site" evidence="13">
    <location>
        <position position="122"/>
    </location>
    <ligand>
        <name>Ca(2+)</name>
        <dbReference type="ChEBI" id="CHEBI:29108"/>
        <label>2</label>
    </ligand>
</feature>
<dbReference type="Gene3D" id="2.60.120.830">
    <property type="match status" value="1"/>
</dbReference>
<comment type="caution">
    <text evidence="15">Lacks conserved residue(s) required for the propagation of feature annotation.</text>
</comment>
<keyword evidence="5" id="KW-0732">Signal</keyword>
<keyword evidence="2" id="KW-0964">Secreted</keyword>
<organism evidence="18 19">
    <name type="scientific">Parthenolecanium corni</name>
    <dbReference type="NCBI Taxonomy" id="536013"/>
    <lineage>
        <taxon>Eukaryota</taxon>
        <taxon>Metazoa</taxon>
        <taxon>Ecdysozoa</taxon>
        <taxon>Arthropoda</taxon>
        <taxon>Hexapoda</taxon>
        <taxon>Insecta</taxon>
        <taxon>Pterygota</taxon>
        <taxon>Neoptera</taxon>
        <taxon>Paraneoptera</taxon>
        <taxon>Hemiptera</taxon>
        <taxon>Sternorrhyncha</taxon>
        <taxon>Coccoidea</taxon>
        <taxon>Coccidae</taxon>
        <taxon>Parthenolecanium</taxon>
    </lineage>
</organism>
<feature type="domain" description="GON" evidence="17">
    <location>
        <begin position="1423"/>
        <end position="1619"/>
    </location>
</feature>
<feature type="disulfide bond" evidence="14">
    <location>
        <begin position="450"/>
        <end position="462"/>
    </location>
</feature>
<keyword evidence="13" id="KW-0106">Calcium</keyword>
<dbReference type="GO" id="GO:0008270">
    <property type="term" value="F:zinc ion binding"/>
    <property type="evidence" value="ECO:0007669"/>
    <property type="project" value="InterPro"/>
</dbReference>
<dbReference type="Pfam" id="PF17771">
    <property type="entry name" value="ADAMTS_CR_2"/>
    <property type="match status" value="1"/>
</dbReference>
<keyword evidence="8 13" id="KW-0862">Zinc</keyword>
<feature type="disulfide bond" evidence="14">
    <location>
        <begin position="194"/>
        <end position="251"/>
    </location>
</feature>
<evidence type="ECO:0000259" key="16">
    <source>
        <dbReference type="PROSITE" id="PS50215"/>
    </source>
</evidence>
<protein>
    <recommendedName>
        <fullName evidence="20">A disintegrin and metalloproteinase with thrombospondin motifs 9</fullName>
    </recommendedName>
</protein>
<evidence type="ECO:0000256" key="8">
    <source>
        <dbReference type="ARBA" id="ARBA00022833"/>
    </source>
</evidence>
<feature type="active site" evidence="12 15">
    <location>
        <position position="268"/>
    </location>
</feature>
<feature type="binding site" evidence="13 15">
    <location>
        <position position="271"/>
    </location>
    <ligand>
        <name>Zn(2+)</name>
        <dbReference type="ChEBI" id="CHEBI:29105"/>
        <note>catalytic</note>
    </ligand>
</feature>
<keyword evidence="19" id="KW-1185">Reference proteome</keyword>
<reference evidence="18 19" key="1">
    <citation type="submission" date="2024-03" db="EMBL/GenBank/DDBJ databases">
        <title>Adaptation during the transition from Ophiocordyceps entomopathogen to insect associate is accompanied by gene loss and intensified selection.</title>
        <authorList>
            <person name="Ward C.M."/>
            <person name="Onetto C.A."/>
            <person name="Borneman A.R."/>
        </authorList>
    </citation>
    <scope>NUCLEOTIDE SEQUENCE [LARGE SCALE GENOMIC DNA]</scope>
    <source>
        <strain evidence="18">AWRI1</strain>
        <tissue evidence="18">Single Adult Female</tissue>
    </source>
</reference>
<dbReference type="SUPFAM" id="SSF55486">
    <property type="entry name" value="Metalloproteases ('zincins'), catalytic domain"/>
    <property type="match status" value="1"/>
</dbReference>
<dbReference type="GO" id="GO:0005576">
    <property type="term" value="C:extracellular region"/>
    <property type="evidence" value="ECO:0007669"/>
    <property type="project" value="UniProtKB-SubCell"/>
</dbReference>
<evidence type="ECO:0000256" key="2">
    <source>
        <dbReference type="ARBA" id="ARBA00022525"/>
    </source>
</evidence>
<dbReference type="Pfam" id="PF05986">
    <property type="entry name" value="ADAMTS_spacer1"/>
    <property type="match status" value="1"/>
</dbReference>
<dbReference type="Pfam" id="PF19236">
    <property type="entry name" value="ADAMTS_CR_3"/>
    <property type="match status" value="1"/>
</dbReference>
<feature type="disulfide bond" evidence="14">
    <location>
        <begin position="354"/>
        <end position="376"/>
    </location>
</feature>
<dbReference type="GO" id="GO:0031012">
    <property type="term" value="C:extracellular matrix"/>
    <property type="evidence" value="ECO:0007669"/>
    <property type="project" value="TreeGrafter"/>
</dbReference>
<dbReference type="SUPFAM" id="SSF82895">
    <property type="entry name" value="TSP-1 type 1 repeat"/>
    <property type="match status" value="11"/>
</dbReference>
<dbReference type="PROSITE" id="PS50215">
    <property type="entry name" value="ADAM_MEPRO"/>
    <property type="match status" value="1"/>
</dbReference>
<feature type="disulfide bond" evidence="14">
    <location>
        <begin position="283"/>
        <end position="312"/>
    </location>
</feature>
<name>A0AAN9TGV5_9HEMI</name>
<dbReference type="PANTHER" id="PTHR13723">
    <property type="entry name" value="ADAMTS A DISINTEGRIN AND METALLOPROTEASE WITH THROMBOSPONDIN MOTIFS PROTEASE"/>
    <property type="match status" value="1"/>
</dbReference>
<keyword evidence="7" id="KW-0378">Hydrolase</keyword>
<evidence type="ECO:0000256" key="11">
    <source>
        <dbReference type="ARBA" id="ARBA00023180"/>
    </source>
</evidence>
<comment type="caution">
    <text evidence="18">The sequence shown here is derived from an EMBL/GenBank/DDBJ whole genome shotgun (WGS) entry which is preliminary data.</text>
</comment>
<feature type="disulfide bond" evidence="14">
    <location>
        <begin position="365"/>
        <end position="386"/>
    </location>
</feature>
<dbReference type="InterPro" id="IPR000884">
    <property type="entry name" value="TSP1_rpt"/>
</dbReference>
<feature type="disulfide bond" evidence="14">
    <location>
        <begin position="223"/>
        <end position="230"/>
    </location>
</feature>
<sequence>MVHKSIVHHHNHHYYYYYSTTESLTHSFVRCDFIIMRGHIISKTGGYYIEPAVVTQNDISNTFRHKLVPIQAERTSSANGECTQHKGVNHVPISAFESSPLNDNDTSNNVRRRRSTDDYTVELMVIVDKTMVDFHGDDTEHYVLVLLHSLESLYRDKGLGTRINIKVVNVTVLSQEDFGYMKGPNQTDLLNEFCTWQANERNRRRPGERPHDVAILLTRDNFCYPVSAECEHVIGFANVGTICNQGGNYSCALVKDNGHLTIATLAHELGHLLGMHHDDHINCKPFKLREKNVSIMAKQMVGELNPWLWSECSKDFLLKFLEVGDIQCLYDEPDKYLPLPPDLPGVKYNTAKQCEKQFGPGWIPCQHDNECKALSCRDSSSKNYNCASDYRPWADGTPCKDKVNYWCKRGQCVQKTYRPKIVHGGWGEWQPFGACSRTCGGGVRKSTRECNNPEPSETGDLCRGKNYRHESCNTQECPEGTPDFRTKQCIDFKIETVPFPSYNLMAQEACKLACKASDGTVHVNGFVIDGTPCSPSSFDVCVNGKCVPAGCDHVIGSNNVLDKCGVCAGDNSTCSEVRKFYNVTEPQHGYNIIATIPAGSWDLDIRQYSFSRKEDFNYLAIKDPETRVYLLNGQSSVMRGPATFMRNGIKFVYSGVQGGPPETLKSSKRLTKNLILEVLSTHELSPFTIECRYKIPNSLKFQWEVTNEWGVCNKPCMGEQKRNIHCIKKETGNVVAFESCAGLPKPAYQTRVCNDYCIVRWKEITRSECSSDCGGGFQRVTYRCSQEFNNISISHPLPEGYCSHLKRPAATIPCIGPCVKFRWQYYDWEPCSVTCGTGVQKRRAVCVDQLHRVVDESMCARNEKRTETACYLDECPHWSTDEWTSCSVSCGRGFRRRRHWCEQKNKVVSNNLCSKLDRPSGSEPCTMPACAPVWKTEKWSSCSVTCDIGVEYRSVWCSDRDNEASCPEETRPSQTRECRLPECRGGTNNIPYGQYEWRIGEWGECSASCGKGMKRRNVECYNMDTKSIEDSNQCIDKTRPHDIEPCEKRSCAVWKTSSWSACSVTCGQGTVRRYAWCELNGRPTLDAKCTDTKPDMIMPCDSYNPCDATTQIGDVSPVTWRTGRWTECSVSCGGGTKMRNIVCLDNKNKISTRCEGRDRPASSSPCNTNPCPDQIKWKYGDWSACNQTCGGGFQHRQAQCQTLKGENIPEVYCNQNEPSYLVRQCDNEPCSKVTYQWRTSPWGACSVSCGSGFHSRTVICERINEYQPGERTVVHDVLCNQATKPDAQKECQEQHCRMDKFIYHWESGPWSECSVTCGKGIKTRQVHCEKVNELRPDERELVPDNLCKEDIKPKHQFRCRKSCNTEYMWVSGPWSECKGPCGERLKYRTNQCYHKSGRPMSDVFCSKIKKPKTKKKCKTKKCEAHSCLDIKRAYKTDVDQEYPIHILGRNISIYCHEMSANRPKEFLSLPAGEMENYSEFYSKRLIDPYSCPVSKHKCCIEETTPYVGKTFFRKIRLNVTSMQVITDDFTFASTTGAWIPYGEAGDCYSRLNCPQGTFSINLAGTGLQIESSVKWSEKGTYKTINVQIYHERRKIFGRCGGYCASCTAFEGLKLDVLPP</sequence>
<dbReference type="InterPro" id="IPR036383">
    <property type="entry name" value="TSP1_rpt_sf"/>
</dbReference>
<dbReference type="Gene3D" id="3.40.390.10">
    <property type="entry name" value="Collagenase (Catalytic Domain)"/>
    <property type="match status" value="1"/>
</dbReference>
<evidence type="ECO:0000256" key="3">
    <source>
        <dbReference type="ARBA" id="ARBA00022670"/>
    </source>
</evidence>
<keyword evidence="10 14" id="KW-1015">Disulfide bond</keyword>
<feature type="disulfide bond" evidence="14">
    <location>
        <begin position="243"/>
        <end position="328"/>
    </location>
</feature>
<feature type="binding site" evidence="13 15">
    <location>
        <position position="267"/>
    </location>
    <ligand>
        <name>Zn(2+)</name>
        <dbReference type="ChEBI" id="CHEBI:29105"/>
        <note>catalytic</note>
    </ligand>
</feature>
<evidence type="ECO:0000256" key="9">
    <source>
        <dbReference type="ARBA" id="ARBA00023049"/>
    </source>
</evidence>
<dbReference type="PROSITE" id="PS50092">
    <property type="entry name" value="TSP1"/>
    <property type="match status" value="11"/>
</dbReference>
<feature type="binding site" evidence="13">
    <location>
        <position position="122"/>
    </location>
    <ligand>
        <name>Ca(2+)</name>
        <dbReference type="ChEBI" id="CHEBI:29108"/>
        <label>1</label>
    </ligand>
</feature>
<feature type="disulfide bond" evidence="14">
    <location>
        <begin position="399"/>
        <end position="412"/>
    </location>
</feature>
<feature type="domain" description="Peptidase M12B" evidence="16">
    <location>
        <begin position="119"/>
        <end position="333"/>
    </location>
</feature>
<evidence type="ECO:0000259" key="17">
    <source>
        <dbReference type="PROSITE" id="PS51046"/>
    </source>
</evidence>
<evidence type="ECO:0000256" key="5">
    <source>
        <dbReference type="ARBA" id="ARBA00022729"/>
    </source>
</evidence>
<feature type="binding site" evidence="13">
    <location>
        <position position="331"/>
    </location>
    <ligand>
        <name>Ca(2+)</name>
        <dbReference type="ChEBI" id="CHEBI:29108"/>
        <label>2</label>
    </ligand>
</feature>
<accession>A0AAN9TGV5</accession>
<dbReference type="PANTHER" id="PTHR13723:SF278">
    <property type="entry name" value="ADAM METALLOPEPTIDASE WITH THROMBOSPONDIN TYPE 1 MOTIF A, ISOFORM B"/>
    <property type="match status" value="1"/>
</dbReference>
<dbReference type="InterPro" id="IPR024079">
    <property type="entry name" value="MetalloPept_cat_dom_sf"/>
</dbReference>
<dbReference type="Gene3D" id="2.20.100.10">
    <property type="entry name" value="Thrombospondin type-1 (TSP1) repeat"/>
    <property type="match status" value="10"/>
</dbReference>
<dbReference type="Pfam" id="PF01421">
    <property type="entry name" value="Reprolysin"/>
    <property type="match status" value="1"/>
</dbReference>
<dbReference type="InterPro" id="IPR041645">
    <property type="entry name" value="ADAMTS_CR_2"/>
</dbReference>
<dbReference type="Pfam" id="PF08685">
    <property type="entry name" value="GON"/>
    <property type="match status" value="1"/>
</dbReference>
<dbReference type="PRINTS" id="PR01857">
    <property type="entry name" value="ADAMTSFAMILY"/>
</dbReference>
<dbReference type="Gene3D" id="3.40.1620.60">
    <property type="match status" value="1"/>
</dbReference>
<comment type="subcellular location">
    <subcellularLocation>
        <location evidence="1">Secreted</location>
    </subcellularLocation>
</comment>
<evidence type="ECO:0000256" key="4">
    <source>
        <dbReference type="ARBA" id="ARBA00022723"/>
    </source>
</evidence>
<dbReference type="FunFam" id="2.20.100.10:FF:000005">
    <property type="entry name" value="ADAM metallopeptidase with thrombospondin type 1 motif 9"/>
    <property type="match status" value="5"/>
</dbReference>
<comment type="cofactor">
    <cofactor evidence="13">
        <name>Zn(2+)</name>
        <dbReference type="ChEBI" id="CHEBI:29105"/>
    </cofactor>
    <text evidence="13">Binds 1 zinc ion per subunit.</text>
</comment>
<feature type="binding site" evidence="13">
    <location>
        <position position="328"/>
    </location>
    <ligand>
        <name>Ca(2+)</name>
        <dbReference type="ChEBI" id="CHEBI:29108"/>
        <label>1</label>
    </ligand>
</feature>
<gene>
    <name evidence="18" type="ORF">V9T40_005438</name>
</gene>
<dbReference type="InterPro" id="IPR012314">
    <property type="entry name" value="Pept_M12B_GON-ADAMTSs"/>
</dbReference>
<evidence type="ECO:0000256" key="1">
    <source>
        <dbReference type="ARBA" id="ARBA00004613"/>
    </source>
</evidence>
<evidence type="ECO:0000256" key="10">
    <source>
        <dbReference type="ARBA" id="ARBA00023157"/>
    </source>
</evidence>
<dbReference type="EMBL" id="JBBCAQ010000023">
    <property type="protein sequence ID" value="KAK7588193.1"/>
    <property type="molecule type" value="Genomic_DNA"/>
</dbReference>
<keyword evidence="4 13" id="KW-0479">Metal-binding</keyword>
<dbReference type="InterPro" id="IPR045371">
    <property type="entry name" value="ADAMTS_CR_3"/>
</dbReference>
<dbReference type="GO" id="GO:0006508">
    <property type="term" value="P:proteolysis"/>
    <property type="evidence" value="ECO:0007669"/>
    <property type="project" value="UniProtKB-KW"/>
</dbReference>
<keyword evidence="3" id="KW-0645">Protease</keyword>
<dbReference type="PROSITE" id="PS51046">
    <property type="entry name" value="GON"/>
    <property type="match status" value="1"/>
</dbReference>
<evidence type="ECO:0008006" key="20">
    <source>
        <dbReference type="Google" id="ProtNLM"/>
    </source>
</evidence>
<evidence type="ECO:0000256" key="13">
    <source>
        <dbReference type="PIRSR" id="PIRSR613273-2"/>
    </source>
</evidence>
<evidence type="ECO:0000256" key="14">
    <source>
        <dbReference type="PIRSR" id="PIRSR613273-3"/>
    </source>
</evidence>
<dbReference type="InterPro" id="IPR050439">
    <property type="entry name" value="ADAMTS_ADAMTS-like"/>
</dbReference>
<proteinExistence type="predicted"/>
<dbReference type="GO" id="GO:0030198">
    <property type="term" value="P:extracellular matrix organization"/>
    <property type="evidence" value="ECO:0007669"/>
    <property type="project" value="InterPro"/>
</dbReference>
<dbReference type="Pfam" id="PF19030">
    <property type="entry name" value="TSP1_ADAMTS"/>
    <property type="match status" value="10"/>
</dbReference>
<evidence type="ECO:0000313" key="18">
    <source>
        <dbReference type="EMBL" id="KAK7588193.1"/>
    </source>
</evidence>
<feature type="disulfide bond" evidence="14">
    <location>
        <begin position="439"/>
        <end position="477"/>
    </location>
</feature>
<dbReference type="GO" id="GO:0004222">
    <property type="term" value="F:metalloendopeptidase activity"/>
    <property type="evidence" value="ECO:0007669"/>
    <property type="project" value="InterPro"/>
</dbReference>
<dbReference type="FunFam" id="2.20.100.10:FF:000006">
    <property type="entry name" value="A disintegrin and metalloproteinase with thrombospondin motifs 1"/>
    <property type="match status" value="1"/>
</dbReference>
<dbReference type="SMART" id="SM00209">
    <property type="entry name" value="TSP1"/>
    <property type="match status" value="13"/>
</dbReference>
<keyword evidence="9" id="KW-0482">Metalloprotease</keyword>
<feature type="binding site" evidence="13 15">
    <location>
        <position position="277"/>
    </location>
    <ligand>
        <name>Zn(2+)</name>
        <dbReference type="ChEBI" id="CHEBI:29105"/>
        <note>catalytic</note>
    </ligand>
</feature>
<evidence type="ECO:0000256" key="6">
    <source>
        <dbReference type="ARBA" id="ARBA00022737"/>
    </source>
</evidence>
<feature type="disulfide bond" evidence="14">
    <location>
        <begin position="371"/>
        <end position="407"/>
    </location>
</feature>
<dbReference type="InterPro" id="IPR010294">
    <property type="entry name" value="ADAMTS_spacer1"/>
</dbReference>
<evidence type="ECO:0000256" key="12">
    <source>
        <dbReference type="PIRSR" id="PIRSR613273-1"/>
    </source>
</evidence>
<dbReference type="Proteomes" id="UP001367676">
    <property type="component" value="Unassembled WGS sequence"/>
</dbReference>
<dbReference type="InterPro" id="IPR013273">
    <property type="entry name" value="ADAMTS/ADAMTS-like"/>
</dbReference>
<feature type="disulfide bond" evidence="14">
    <location>
        <begin position="435"/>
        <end position="472"/>
    </location>
</feature>
<dbReference type="Pfam" id="PF00090">
    <property type="entry name" value="TSP_1"/>
    <property type="match status" value="1"/>
</dbReference>
<feature type="binding site" evidence="13">
    <location>
        <position position="212"/>
    </location>
    <ligand>
        <name>Ca(2+)</name>
        <dbReference type="ChEBI" id="CHEBI:29108"/>
        <label>1</label>
    </ligand>
</feature>
<evidence type="ECO:0000256" key="7">
    <source>
        <dbReference type="ARBA" id="ARBA00022801"/>
    </source>
</evidence>
<evidence type="ECO:0000256" key="15">
    <source>
        <dbReference type="PROSITE-ProRule" id="PRU00276"/>
    </source>
</evidence>